<reference evidence="3 4" key="1">
    <citation type="journal article" date="2016" name="Nat. Commun.">
        <title>Thousands of microbial genomes shed light on interconnected biogeochemical processes in an aquifer system.</title>
        <authorList>
            <person name="Anantharaman K."/>
            <person name="Brown C.T."/>
            <person name="Hug L.A."/>
            <person name="Sharon I."/>
            <person name="Castelle C.J."/>
            <person name="Probst A.J."/>
            <person name="Thomas B.C."/>
            <person name="Singh A."/>
            <person name="Wilkins M.J."/>
            <person name="Karaoz U."/>
            <person name="Brodie E.L."/>
            <person name="Williams K.H."/>
            <person name="Hubbard S.S."/>
            <person name="Banfield J.F."/>
        </authorList>
    </citation>
    <scope>NUCLEOTIDE SEQUENCE [LARGE SCALE GENOMIC DNA]</scope>
</reference>
<feature type="transmembrane region" description="Helical" evidence="1">
    <location>
        <begin position="195"/>
        <end position="215"/>
    </location>
</feature>
<feature type="transmembrane region" description="Helical" evidence="1">
    <location>
        <begin position="12"/>
        <end position="33"/>
    </location>
</feature>
<feature type="transmembrane region" description="Helical" evidence="1">
    <location>
        <begin position="101"/>
        <end position="119"/>
    </location>
</feature>
<feature type="transmembrane region" description="Helical" evidence="1">
    <location>
        <begin position="45"/>
        <end position="63"/>
    </location>
</feature>
<dbReference type="AlphaFoldDB" id="A0A1F6DEX8"/>
<dbReference type="EMBL" id="MFLD01000022">
    <property type="protein sequence ID" value="OGG59974.1"/>
    <property type="molecule type" value="Genomic_DNA"/>
</dbReference>
<keyword evidence="1" id="KW-1133">Transmembrane helix</keyword>
<comment type="caution">
    <text evidence="3">The sequence shown here is derived from an EMBL/GenBank/DDBJ whole genome shotgun (WGS) entry which is preliminary data.</text>
</comment>
<feature type="transmembrane region" description="Helical" evidence="1">
    <location>
        <begin position="162"/>
        <end position="183"/>
    </location>
</feature>
<keyword evidence="1" id="KW-0812">Transmembrane</keyword>
<proteinExistence type="predicted"/>
<dbReference type="InterPro" id="IPR022606">
    <property type="entry name" value="DUF2914"/>
</dbReference>
<evidence type="ECO:0000256" key="1">
    <source>
        <dbReference type="SAM" id="Phobius"/>
    </source>
</evidence>
<organism evidence="3 4">
    <name type="scientific">Candidatus Kaiserbacteria bacterium RIFCSPHIGHO2_02_FULL_49_16</name>
    <dbReference type="NCBI Taxonomy" id="1798490"/>
    <lineage>
        <taxon>Bacteria</taxon>
        <taxon>Candidatus Kaiseribacteriota</taxon>
    </lineage>
</organism>
<name>A0A1F6DEX8_9BACT</name>
<protein>
    <recommendedName>
        <fullName evidence="2">DUF2914 domain-containing protein</fullName>
    </recommendedName>
</protein>
<accession>A0A1F6DEX8</accession>
<dbReference type="Pfam" id="PF11141">
    <property type="entry name" value="DUF2914"/>
    <property type="match status" value="1"/>
</dbReference>
<sequence length="361" mass="40420">MPKDTGELIKWYERYISPIALIAGFLADNYILLRRVDLWTSNLLLFFYLAVAASCVVLTNLIATGRLQKPSLLKAAPFLPVVAQFAFGGLFSGYVSLYSRSAAYSASWIFVVLLAVLLLGNERFTRFYSRLAFQVGILFTVLFSFLIFYLPVVFKSIGQGMFIASGVLSLALTALFMRFLAHLMPEHVREHRTKIAQSIAVIFITFNVLYFSHAIPPLPLALKSAGVYHNVVKEGDNYILSAEPVPWYESYLRYNTLFHKTAGETVFIYSAVFAPSEFSATILHEWEYYDASDNAWVKTATFGFPMTGGRDGGYRGFSLRENIDAGKWRVNVKTGNGLIIGRIAFKVVDAPAPAETIEVRN</sequence>
<gene>
    <name evidence="3" type="ORF">A3C86_01030</name>
</gene>
<evidence type="ECO:0000313" key="3">
    <source>
        <dbReference type="EMBL" id="OGG59974.1"/>
    </source>
</evidence>
<evidence type="ECO:0000313" key="4">
    <source>
        <dbReference type="Proteomes" id="UP000178042"/>
    </source>
</evidence>
<keyword evidence="1" id="KW-0472">Membrane</keyword>
<feature type="transmembrane region" description="Helical" evidence="1">
    <location>
        <begin position="131"/>
        <end position="150"/>
    </location>
</feature>
<evidence type="ECO:0000259" key="2">
    <source>
        <dbReference type="Pfam" id="PF11141"/>
    </source>
</evidence>
<dbReference type="Proteomes" id="UP000178042">
    <property type="component" value="Unassembled WGS sequence"/>
</dbReference>
<feature type="domain" description="DUF2914" evidence="2">
    <location>
        <begin position="280"/>
        <end position="347"/>
    </location>
</feature>